<name>A0ABN6W355_9RHOB</name>
<evidence type="ECO:0000313" key="3">
    <source>
        <dbReference type="EMBL" id="BDW85105.1"/>
    </source>
</evidence>
<feature type="chain" id="PRO_5046925369" description="Chitin-binding type-2 domain-containing protein" evidence="1">
    <location>
        <begin position="22"/>
        <end position="54"/>
    </location>
</feature>
<dbReference type="InterPro" id="IPR036508">
    <property type="entry name" value="Chitin-bd_dom_sf"/>
</dbReference>
<evidence type="ECO:0000256" key="1">
    <source>
        <dbReference type="SAM" id="SignalP"/>
    </source>
</evidence>
<protein>
    <recommendedName>
        <fullName evidence="2">Chitin-binding type-2 domain-containing protein</fullName>
    </recommendedName>
</protein>
<reference evidence="3 4" key="1">
    <citation type="submission" date="2023-01" db="EMBL/GenBank/DDBJ databases">
        <title>Complete genome sequence of Roseicyclus marinus strain Dej080120_10.</title>
        <authorList>
            <person name="Ueki S."/>
            <person name="Maruyama F."/>
        </authorList>
    </citation>
    <scope>NUCLEOTIDE SEQUENCE [LARGE SCALE GENOMIC DNA]</scope>
    <source>
        <strain evidence="3 4">Dej080120_10</strain>
    </source>
</reference>
<accession>A0ABN6W355</accession>
<dbReference type="Proteomes" id="UP001337723">
    <property type="component" value="Chromosome"/>
</dbReference>
<keyword evidence="4" id="KW-1185">Reference proteome</keyword>
<proteinExistence type="predicted"/>
<keyword evidence="1" id="KW-0732">Signal</keyword>
<organism evidence="3 4">
    <name type="scientific">Roseicyclus marinus</name>
    <dbReference type="NCBI Taxonomy" id="2161673"/>
    <lineage>
        <taxon>Bacteria</taxon>
        <taxon>Pseudomonadati</taxon>
        <taxon>Pseudomonadota</taxon>
        <taxon>Alphaproteobacteria</taxon>
        <taxon>Rhodobacterales</taxon>
        <taxon>Roseobacteraceae</taxon>
        <taxon>Roseicyclus</taxon>
    </lineage>
</organism>
<feature type="signal peptide" evidence="1">
    <location>
        <begin position="1"/>
        <end position="21"/>
    </location>
</feature>
<dbReference type="InterPro" id="IPR002557">
    <property type="entry name" value="Chitin-bd_dom"/>
</dbReference>
<evidence type="ECO:0000313" key="4">
    <source>
        <dbReference type="Proteomes" id="UP001337723"/>
    </source>
</evidence>
<dbReference type="Pfam" id="PF01607">
    <property type="entry name" value="CBM_14"/>
    <property type="match status" value="1"/>
</dbReference>
<gene>
    <name evidence="3" type="ORF">MACH21_12820</name>
</gene>
<dbReference type="EMBL" id="AP027266">
    <property type="protein sequence ID" value="BDW85105.1"/>
    <property type="molecule type" value="Genomic_DNA"/>
</dbReference>
<evidence type="ECO:0000259" key="2">
    <source>
        <dbReference type="Pfam" id="PF01607"/>
    </source>
</evidence>
<sequence>MRIKTFLAAFVLTALPGFAYAECSWGRAHEVTMSCAEGTTWDAASQSCVTTATS</sequence>
<dbReference type="SUPFAM" id="SSF57625">
    <property type="entry name" value="Invertebrate chitin-binding proteins"/>
    <property type="match status" value="1"/>
</dbReference>
<feature type="domain" description="Chitin-binding type-2" evidence="2">
    <location>
        <begin position="20"/>
        <end position="51"/>
    </location>
</feature>